<dbReference type="InterPro" id="IPR011701">
    <property type="entry name" value="MFS"/>
</dbReference>
<reference evidence="8 9" key="1">
    <citation type="journal article" date="2020" name="Cell Host Microbe">
        <title>Functional and Genomic Variation between Human-Derived Isolates of Lachnospiraceae Reveals Inter- and Intra-Species Diversity.</title>
        <authorList>
            <person name="Sorbara M.T."/>
            <person name="Littmann E.R."/>
            <person name="Fontana E."/>
            <person name="Moody T.U."/>
            <person name="Kohout C.E."/>
            <person name="Gjonbalaj M."/>
            <person name="Eaton V."/>
            <person name="Seok R."/>
            <person name="Leiner I.M."/>
            <person name="Pamer E.G."/>
        </authorList>
    </citation>
    <scope>NUCLEOTIDE SEQUENCE [LARGE SCALE GENOMIC DNA]</scope>
    <source>
        <strain evidence="8 9">MSK.15.26</strain>
    </source>
</reference>
<dbReference type="PANTHER" id="PTHR23530">
    <property type="entry name" value="TRANSPORT PROTEIN-RELATED"/>
    <property type="match status" value="1"/>
</dbReference>
<dbReference type="PANTHER" id="PTHR23530:SF1">
    <property type="entry name" value="PERMEASE, MAJOR FACILITATOR SUPERFAMILY-RELATED"/>
    <property type="match status" value="1"/>
</dbReference>
<comment type="caution">
    <text evidence="8">The sequence shown here is derived from an EMBL/GenBank/DDBJ whole genome shotgun (WGS) entry which is preliminary data.</text>
</comment>
<accession>A0ABX2I889</accession>
<dbReference type="Gene3D" id="1.20.1250.20">
    <property type="entry name" value="MFS general substrate transporter like domains"/>
    <property type="match status" value="1"/>
</dbReference>
<evidence type="ECO:0000313" key="8">
    <source>
        <dbReference type="EMBL" id="NSJ86550.1"/>
    </source>
</evidence>
<dbReference type="SUPFAM" id="SSF103473">
    <property type="entry name" value="MFS general substrate transporter"/>
    <property type="match status" value="1"/>
</dbReference>
<sequence>MYFKLNFNKNLVLMYAISLLQGMVFYGSVSTLYRQAVGVTLFQITLMESLSMVLTIVLEIPWGILADKIGYKRTFVICSFLFFVSKLVFWRADSFADFLTERILLAAVISGLSGVDTSILYLSAKGKDTQRIFGFFNTMSVAGLFLASGMYSLFIGKDYRMAGLLTAVSYGIAAFLSLWLTEVREETKETERKNSWQIFCQTLPELFGRRNVTAFLVSMALVSEVYQMTTVVLNQPQFQKCGATDKQIGLLFLLLTICEMTGRLSARITQKISETAMFLGAFLIPGICCLILAGTNSLAISAFAVMLIQVSFSLLQPLQTEMQNRMVVPGHRAAMLSVYAVFMDGTAAVVDLLFGKAADFHLPLAMLLGTLACTLGLFLYCRGSRKKNTI</sequence>
<evidence type="ECO:0000313" key="9">
    <source>
        <dbReference type="Proteomes" id="UP000822142"/>
    </source>
</evidence>
<feature type="transmembrane region" description="Helical" evidence="6">
    <location>
        <begin position="103"/>
        <end position="122"/>
    </location>
</feature>
<evidence type="ECO:0000256" key="1">
    <source>
        <dbReference type="ARBA" id="ARBA00004651"/>
    </source>
</evidence>
<comment type="subcellular location">
    <subcellularLocation>
        <location evidence="1">Cell membrane</location>
        <topology evidence="1">Multi-pass membrane protein</topology>
    </subcellularLocation>
</comment>
<dbReference type="PROSITE" id="PS50850">
    <property type="entry name" value="MFS"/>
    <property type="match status" value="1"/>
</dbReference>
<evidence type="ECO:0000256" key="6">
    <source>
        <dbReference type="SAM" id="Phobius"/>
    </source>
</evidence>
<feature type="domain" description="Major facilitator superfamily (MFS) profile" evidence="7">
    <location>
        <begin position="1"/>
        <end position="387"/>
    </location>
</feature>
<feature type="transmembrane region" description="Helical" evidence="6">
    <location>
        <begin position="275"/>
        <end position="293"/>
    </location>
</feature>
<gene>
    <name evidence="8" type="ORF">G5A70_10305</name>
</gene>
<feature type="transmembrane region" description="Helical" evidence="6">
    <location>
        <begin position="41"/>
        <end position="62"/>
    </location>
</feature>
<keyword evidence="5 6" id="KW-0472">Membrane</keyword>
<keyword evidence="9" id="KW-1185">Reference proteome</keyword>
<dbReference type="Pfam" id="PF07690">
    <property type="entry name" value="MFS_1"/>
    <property type="match status" value="1"/>
</dbReference>
<feature type="transmembrane region" description="Helical" evidence="6">
    <location>
        <begin position="161"/>
        <end position="180"/>
    </location>
</feature>
<evidence type="ECO:0000256" key="3">
    <source>
        <dbReference type="ARBA" id="ARBA00022692"/>
    </source>
</evidence>
<dbReference type="RefSeq" id="WP_173749563.1">
    <property type="nucleotide sequence ID" value="NZ_JAAITA010000013.1"/>
</dbReference>
<evidence type="ECO:0000256" key="4">
    <source>
        <dbReference type="ARBA" id="ARBA00022989"/>
    </source>
</evidence>
<feature type="transmembrane region" description="Helical" evidence="6">
    <location>
        <begin position="74"/>
        <end position="91"/>
    </location>
</feature>
<protein>
    <submittedName>
        <fullName evidence="8">MFS transporter</fullName>
    </submittedName>
</protein>
<name>A0ABX2I889_BLAHA</name>
<proteinExistence type="predicted"/>
<feature type="transmembrane region" description="Helical" evidence="6">
    <location>
        <begin position="360"/>
        <end position="381"/>
    </location>
</feature>
<evidence type="ECO:0000256" key="2">
    <source>
        <dbReference type="ARBA" id="ARBA00022448"/>
    </source>
</evidence>
<organism evidence="8 9">
    <name type="scientific">Blautia hansenii</name>
    <name type="common">Ruminococcus hansenii</name>
    <dbReference type="NCBI Taxonomy" id="1322"/>
    <lineage>
        <taxon>Bacteria</taxon>
        <taxon>Bacillati</taxon>
        <taxon>Bacillota</taxon>
        <taxon>Clostridia</taxon>
        <taxon>Lachnospirales</taxon>
        <taxon>Lachnospiraceae</taxon>
        <taxon>Blautia</taxon>
    </lineage>
</organism>
<dbReference type="InterPro" id="IPR036259">
    <property type="entry name" value="MFS_trans_sf"/>
</dbReference>
<dbReference type="InterPro" id="IPR053160">
    <property type="entry name" value="MFS_DHA3_Transporter"/>
</dbReference>
<keyword evidence="2" id="KW-0813">Transport</keyword>
<keyword evidence="3 6" id="KW-0812">Transmembrane</keyword>
<dbReference type="InterPro" id="IPR020846">
    <property type="entry name" value="MFS_dom"/>
</dbReference>
<evidence type="ECO:0000256" key="5">
    <source>
        <dbReference type="ARBA" id="ARBA00023136"/>
    </source>
</evidence>
<feature type="transmembrane region" description="Helical" evidence="6">
    <location>
        <begin position="12"/>
        <end position="29"/>
    </location>
</feature>
<dbReference type="EMBL" id="JAAITA010000013">
    <property type="protein sequence ID" value="NSJ86550.1"/>
    <property type="molecule type" value="Genomic_DNA"/>
</dbReference>
<feature type="transmembrane region" description="Helical" evidence="6">
    <location>
        <begin position="134"/>
        <end position="155"/>
    </location>
</feature>
<keyword evidence="4 6" id="KW-1133">Transmembrane helix</keyword>
<dbReference type="Proteomes" id="UP000822142">
    <property type="component" value="Unassembled WGS sequence"/>
</dbReference>
<feature type="transmembrane region" description="Helical" evidence="6">
    <location>
        <begin position="299"/>
        <end position="315"/>
    </location>
</feature>
<evidence type="ECO:0000259" key="7">
    <source>
        <dbReference type="PROSITE" id="PS50850"/>
    </source>
</evidence>
<feature type="transmembrane region" description="Helical" evidence="6">
    <location>
        <begin position="336"/>
        <end position="354"/>
    </location>
</feature>
<dbReference type="CDD" id="cd06174">
    <property type="entry name" value="MFS"/>
    <property type="match status" value="1"/>
</dbReference>